<dbReference type="InterPro" id="IPR011990">
    <property type="entry name" value="TPR-like_helical_dom_sf"/>
</dbReference>
<accession>A0A4U9VZC2</accession>
<evidence type="ECO:0000313" key="4">
    <source>
        <dbReference type="Proteomes" id="UP001566204"/>
    </source>
</evidence>
<proteinExistence type="predicted"/>
<dbReference type="Proteomes" id="UP000308196">
    <property type="component" value="Chromosome"/>
</dbReference>
<gene>
    <name evidence="1" type="ORF">ABTW24_23075</name>
    <name evidence="2" type="ORF">NCTC11429_04424</name>
</gene>
<protein>
    <submittedName>
        <fullName evidence="2">Uncharacterized protein</fullName>
    </submittedName>
</protein>
<dbReference type="RefSeq" id="WP_028070368.1">
    <property type="nucleotide sequence ID" value="NZ_CP141191.1"/>
</dbReference>
<dbReference type="EMBL" id="LR590484">
    <property type="protein sequence ID" value="VTR51779.1"/>
    <property type="molecule type" value="Genomic_DNA"/>
</dbReference>
<evidence type="ECO:0000313" key="2">
    <source>
        <dbReference type="EMBL" id="VTR51779.1"/>
    </source>
</evidence>
<dbReference type="STRING" id="1123265.GCA_000686625_03644"/>
<dbReference type="EMBL" id="JBEOQB010000008">
    <property type="protein sequence ID" value="MEZ0454493.1"/>
    <property type="molecule type" value="Genomic_DNA"/>
</dbReference>
<dbReference type="SUPFAM" id="SSF48452">
    <property type="entry name" value="TPR-like"/>
    <property type="match status" value="1"/>
</dbReference>
<reference evidence="2 3" key="1">
    <citation type="submission" date="2019-05" db="EMBL/GenBank/DDBJ databases">
        <authorList>
            <consortium name="Pathogen Informatics"/>
        </authorList>
    </citation>
    <scope>NUCLEOTIDE SEQUENCE [LARGE SCALE GENOMIC DNA]</scope>
    <source>
        <strain evidence="2 3">NCTC11429</strain>
    </source>
</reference>
<dbReference type="AlphaFoldDB" id="A0A4U9VZC2"/>
<evidence type="ECO:0000313" key="1">
    <source>
        <dbReference type="EMBL" id="MEZ0454493.1"/>
    </source>
</evidence>
<organism evidence="2 3">
    <name type="scientific">Sphingobacterium thalpophilum</name>
    <dbReference type="NCBI Taxonomy" id="259"/>
    <lineage>
        <taxon>Bacteria</taxon>
        <taxon>Pseudomonadati</taxon>
        <taxon>Bacteroidota</taxon>
        <taxon>Sphingobacteriia</taxon>
        <taxon>Sphingobacteriales</taxon>
        <taxon>Sphingobacteriaceae</taxon>
        <taxon>Sphingobacterium</taxon>
    </lineage>
</organism>
<dbReference type="KEGG" id="stha:NCTC11429_04424"/>
<dbReference type="GeneID" id="78465009"/>
<dbReference type="Proteomes" id="UP001566204">
    <property type="component" value="Unassembled WGS sequence"/>
</dbReference>
<name>A0A4U9VZC2_9SPHI</name>
<reference evidence="1 4" key="2">
    <citation type="submission" date="2024-06" db="EMBL/GenBank/DDBJ databases">
        <title>Soil Sphingobacterium thalpophilum.</title>
        <authorList>
            <person name="Yang J."/>
            <person name="Li J."/>
        </authorList>
    </citation>
    <scope>NUCLEOTIDE SEQUENCE [LARGE SCALE GENOMIC DNA]</scope>
    <source>
        <strain evidence="1 4">22g91tb</strain>
    </source>
</reference>
<dbReference type="Gene3D" id="1.25.40.10">
    <property type="entry name" value="Tetratricopeptide repeat domain"/>
    <property type="match status" value="1"/>
</dbReference>
<sequence length="135" mass="15707">MADSKAKRVSINEQLKHARALESEGKTEEAIKDYKAILTKDSLNTTAYNRLMILYRKQKAYKKEQSMIKKALSAYEKDILEDQREWKKSNDKSADLSRNLAKALGLIDEDGKPVYQDPQMMAWRKRLDVVEKKLK</sequence>
<keyword evidence="4" id="KW-1185">Reference proteome</keyword>
<evidence type="ECO:0000313" key="3">
    <source>
        <dbReference type="Proteomes" id="UP000308196"/>
    </source>
</evidence>